<gene>
    <name evidence="2" type="ORF">GNZ12_22855</name>
</gene>
<protein>
    <submittedName>
        <fullName evidence="2">Uncharacterized protein</fullName>
    </submittedName>
</protein>
<accession>A0ABX2BT77</accession>
<evidence type="ECO:0000256" key="1">
    <source>
        <dbReference type="SAM" id="MobiDB-lite"/>
    </source>
</evidence>
<keyword evidence="3" id="KW-1185">Reference proteome</keyword>
<comment type="caution">
    <text evidence="2">The sequence shown here is derived from an EMBL/GenBank/DDBJ whole genome shotgun (WGS) entry which is preliminary data.</text>
</comment>
<sequence>MDKRRISADGFVADRTRKARSPADKKREPRDEDLAGHFDYVASKGGIQMFMKSLAQEAARPETPATRGASSYVLF</sequence>
<feature type="region of interest" description="Disordered" evidence="1">
    <location>
        <begin position="1"/>
        <end position="32"/>
    </location>
</feature>
<evidence type="ECO:0000313" key="3">
    <source>
        <dbReference type="Proteomes" id="UP000652198"/>
    </source>
</evidence>
<reference evidence="2 3" key="1">
    <citation type="submission" date="2019-11" db="EMBL/GenBank/DDBJ databases">
        <title>Metabolism of dissolved organic matter in forest soils.</title>
        <authorList>
            <person name="Cyle K.T."/>
            <person name="Wilhelm R.C."/>
            <person name="Martinez C.E."/>
        </authorList>
    </citation>
    <scope>NUCLEOTIDE SEQUENCE [LARGE SCALE GENOMIC DNA]</scope>
    <source>
        <strain evidence="2 3">1N</strain>
    </source>
</reference>
<name>A0ABX2BT77_9BURK</name>
<proteinExistence type="predicted"/>
<organism evidence="2 3">
    <name type="scientific">Paraburkholderia solitsugae</name>
    <dbReference type="NCBI Taxonomy" id="2675748"/>
    <lineage>
        <taxon>Bacteria</taxon>
        <taxon>Pseudomonadati</taxon>
        <taxon>Pseudomonadota</taxon>
        <taxon>Betaproteobacteria</taxon>
        <taxon>Burkholderiales</taxon>
        <taxon>Burkholderiaceae</taxon>
        <taxon>Paraburkholderia</taxon>
    </lineage>
</organism>
<evidence type="ECO:0000313" key="2">
    <source>
        <dbReference type="EMBL" id="NPT44094.1"/>
    </source>
</evidence>
<dbReference type="RefSeq" id="WP_172313762.1">
    <property type="nucleotide sequence ID" value="NZ_WOEY01000089.1"/>
</dbReference>
<dbReference type="Proteomes" id="UP000652198">
    <property type="component" value="Unassembled WGS sequence"/>
</dbReference>
<dbReference type="EMBL" id="WOEY01000089">
    <property type="protein sequence ID" value="NPT44094.1"/>
    <property type="molecule type" value="Genomic_DNA"/>
</dbReference>